<proteinExistence type="predicted"/>
<keyword evidence="5" id="KW-1185">Reference proteome</keyword>
<evidence type="ECO:0000256" key="1">
    <source>
        <dbReference type="ARBA" id="ARBA00001968"/>
    </source>
</evidence>
<dbReference type="EMBL" id="JAAAIN010002290">
    <property type="protein sequence ID" value="KAG0294804.1"/>
    <property type="molecule type" value="Genomic_DNA"/>
</dbReference>
<evidence type="ECO:0000259" key="3">
    <source>
        <dbReference type="Pfam" id="PF13359"/>
    </source>
</evidence>
<sequence>MVAWALLMSPRYHSYIVPRAKEINSTIAITGILSTFSYVFQQSDIWLRKDDYFSPGEDLVADSAYPISNVTVPVIKCTKRHQLTQDGVDFNTCIAHVRACNEHAIGMLKGRWKCLTNLSSRIRRDPFEQDYKHAHDIMTVSIILHNFLVEQRETVANIACNEFRGARPYGPTEYIMDAGQLLEEPAEDDMDDPIVLEGKKFRASLMPRILEAGRSAEGIITYKNNQRSQ</sequence>
<accession>A0A9P6UGJ5</accession>
<comment type="cofactor">
    <cofactor evidence="1">
        <name>a divalent metal cation</name>
        <dbReference type="ChEBI" id="CHEBI:60240"/>
    </cofactor>
</comment>
<protein>
    <recommendedName>
        <fullName evidence="3">DDE Tnp4 domain-containing protein</fullName>
    </recommendedName>
</protein>
<gene>
    <name evidence="4" type="ORF">BGZ97_004977</name>
</gene>
<feature type="domain" description="DDE Tnp4" evidence="3">
    <location>
        <begin position="38"/>
        <end position="146"/>
    </location>
</feature>
<dbReference type="GO" id="GO:0046872">
    <property type="term" value="F:metal ion binding"/>
    <property type="evidence" value="ECO:0007669"/>
    <property type="project" value="UniProtKB-KW"/>
</dbReference>
<evidence type="ECO:0000313" key="5">
    <source>
        <dbReference type="Proteomes" id="UP000823405"/>
    </source>
</evidence>
<reference evidence="4" key="1">
    <citation type="journal article" date="2020" name="Fungal Divers.">
        <title>Resolving the Mortierellaceae phylogeny through synthesis of multi-gene phylogenetics and phylogenomics.</title>
        <authorList>
            <person name="Vandepol N."/>
            <person name="Liber J."/>
            <person name="Desiro A."/>
            <person name="Na H."/>
            <person name="Kennedy M."/>
            <person name="Barry K."/>
            <person name="Grigoriev I.V."/>
            <person name="Miller A.N."/>
            <person name="O'Donnell K."/>
            <person name="Stajich J.E."/>
            <person name="Bonito G."/>
        </authorList>
    </citation>
    <scope>NUCLEOTIDE SEQUENCE</scope>
    <source>
        <strain evidence="4">NVP60</strain>
    </source>
</reference>
<dbReference type="Pfam" id="PF13359">
    <property type="entry name" value="DDE_Tnp_4"/>
    <property type="match status" value="1"/>
</dbReference>
<evidence type="ECO:0000256" key="2">
    <source>
        <dbReference type="ARBA" id="ARBA00022723"/>
    </source>
</evidence>
<comment type="caution">
    <text evidence="4">The sequence shown here is derived from an EMBL/GenBank/DDBJ whole genome shotgun (WGS) entry which is preliminary data.</text>
</comment>
<dbReference type="AlphaFoldDB" id="A0A9P6UGJ5"/>
<organism evidence="4 5">
    <name type="scientific">Linnemannia gamsii</name>
    <dbReference type="NCBI Taxonomy" id="64522"/>
    <lineage>
        <taxon>Eukaryota</taxon>
        <taxon>Fungi</taxon>
        <taxon>Fungi incertae sedis</taxon>
        <taxon>Mucoromycota</taxon>
        <taxon>Mortierellomycotina</taxon>
        <taxon>Mortierellomycetes</taxon>
        <taxon>Mortierellales</taxon>
        <taxon>Mortierellaceae</taxon>
        <taxon>Linnemannia</taxon>
    </lineage>
</organism>
<dbReference type="InterPro" id="IPR027806">
    <property type="entry name" value="HARBI1_dom"/>
</dbReference>
<name>A0A9P6UGJ5_9FUNG</name>
<evidence type="ECO:0000313" key="4">
    <source>
        <dbReference type="EMBL" id="KAG0294804.1"/>
    </source>
</evidence>
<dbReference type="OrthoDB" id="2445244at2759"/>
<keyword evidence="2" id="KW-0479">Metal-binding</keyword>
<dbReference type="Proteomes" id="UP000823405">
    <property type="component" value="Unassembled WGS sequence"/>
</dbReference>